<dbReference type="EMBL" id="JAKMUZ010000024">
    <property type="protein sequence ID" value="MCZ9297042.1"/>
    <property type="molecule type" value="Genomic_DNA"/>
</dbReference>
<accession>A0A9X3LZP8</accession>
<dbReference type="Proteomes" id="UP001146439">
    <property type="component" value="Unassembled WGS sequence"/>
</dbReference>
<evidence type="ECO:0000313" key="1">
    <source>
        <dbReference type="EMBL" id="MCZ9297042.1"/>
    </source>
</evidence>
<proteinExistence type="predicted"/>
<gene>
    <name evidence="1" type="ORF">L8V22_10855</name>
</gene>
<name>A0A9X3LZP8_9CORY</name>
<sequence>MADWASWKKTVDYTVKTQGRWYGIGDSDGNPLFTLPMPSEPDTPEQWMESADLQVKFPAREPDGSVSRAAELLVMDALDKFDPSGQLPTAEGDYMLLAAFPGPGGRVVRRGGAIVHATADDEDNDGVPSEITINALNCMDVWHTIPAVSWPAAWWKAEPYEVGSDESGIEYQRKRLMARVELATNAMFVWKHGRAAFVIRRLAQESLDAVMRSQADPDGVKWVDDPYHVVEVPEKDTSEEISLEARDGFLWETVSKQAENAGVILGAYIWWPGDEPVRCWSQATSSMSPRDVDITPSEGESSRTLGYREFPHAVVVLTVKQIEGK</sequence>
<reference evidence="1" key="1">
    <citation type="submission" date="2022-02" db="EMBL/GenBank/DDBJ databases">
        <title>Corynebacterium sp. from urogenital microbiome.</title>
        <authorList>
            <person name="Cappelli E.A."/>
            <person name="Ribeiro T.G."/>
            <person name="Peixe L."/>
        </authorList>
    </citation>
    <scope>NUCLEOTIDE SEQUENCE</scope>
    <source>
        <strain evidence="1">C21Ua_68</strain>
    </source>
</reference>
<evidence type="ECO:0000313" key="2">
    <source>
        <dbReference type="Proteomes" id="UP001146439"/>
    </source>
</evidence>
<dbReference type="RefSeq" id="WP_269966542.1">
    <property type="nucleotide sequence ID" value="NZ_JAKMUZ010000024.1"/>
</dbReference>
<protein>
    <submittedName>
        <fullName evidence="1">BtaA family protein</fullName>
    </submittedName>
</protein>
<dbReference type="AlphaFoldDB" id="A0A9X3LZP8"/>
<organism evidence="1 2">
    <name type="scientific">Corynebacterium yonathiae</name>
    <dbReference type="NCBI Taxonomy" id="2913504"/>
    <lineage>
        <taxon>Bacteria</taxon>
        <taxon>Bacillati</taxon>
        <taxon>Actinomycetota</taxon>
        <taxon>Actinomycetes</taxon>
        <taxon>Mycobacteriales</taxon>
        <taxon>Corynebacteriaceae</taxon>
        <taxon>Corynebacterium</taxon>
    </lineage>
</organism>
<comment type="caution">
    <text evidence="1">The sequence shown here is derived from an EMBL/GenBank/DDBJ whole genome shotgun (WGS) entry which is preliminary data.</text>
</comment>